<feature type="domain" description="ABC transporter" evidence="4">
    <location>
        <begin position="4"/>
        <end position="229"/>
    </location>
</feature>
<keyword evidence="3 5" id="KW-0067">ATP-binding</keyword>
<proteinExistence type="predicted"/>
<accession>A0A6P2C611</accession>
<dbReference type="SMART" id="SM00382">
    <property type="entry name" value="AAA"/>
    <property type="match status" value="1"/>
</dbReference>
<dbReference type="Proteomes" id="UP000460272">
    <property type="component" value="Unassembled WGS sequence"/>
</dbReference>
<evidence type="ECO:0000256" key="1">
    <source>
        <dbReference type="ARBA" id="ARBA00022448"/>
    </source>
</evidence>
<dbReference type="GO" id="GO:0005524">
    <property type="term" value="F:ATP binding"/>
    <property type="evidence" value="ECO:0007669"/>
    <property type="project" value="UniProtKB-KW"/>
</dbReference>
<dbReference type="InterPro" id="IPR003593">
    <property type="entry name" value="AAA+_ATPase"/>
</dbReference>
<evidence type="ECO:0000313" key="5">
    <source>
        <dbReference type="EMBL" id="TVZ06708.1"/>
    </source>
</evidence>
<sequence length="242" mass="25527">MNVVEASGLGKRYGGTWALRECTLAVPAGHVTALVGPNGAGKTTLLNLAVGLAAPSAGRVTVLGGRPAGSPAALDGIAFVAQDTPLYRNLSVADMIYLTRNLNRHFDRAYAEARLAELGIPQKRKTRKLSGGQQAQVALTLALARRPRLLVLDEPVAMLDPVARHDFMDTVLAAASADGVSVLLSSHVLAELERAAGYLVLLSRGQVRLAGEVKGLLATHEATSLEELALSYLRQHATEVAR</sequence>
<dbReference type="InterPro" id="IPR027417">
    <property type="entry name" value="P-loop_NTPase"/>
</dbReference>
<evidence type="ECO:0000313" key="6">
    <source>
        <dbReference type="Proteomes" id="UP000460272"/>
    </source>
</evidence>
<dbReference type="PROSITE" id="PS50893">
    <property type="entry name" value="ABC_TRANSPORTER_2"/>
    <property type="match status" value="1"/>
</dbReference>
<reference evidence="5 6" key="1">
    <citation type="submission" date="2018-11" db="EMBL/GenBank/DDBJ databases">
        <title>Trebonia kvetii gen.nov., sp.nov., a novel acidophilic actinobacterium, and proposal of the new actinobacterial family Treboniaceae fam. nov.</title>
        <authorList>
            <person name="Rapoport D."/>
            <person name="Sagova-Mareckova M."/>
            <person name="Sedlacek I."/>
            <person name="Provaznik J."/>
            <person name="Kralova S."/>
            <person name="Pavlinic D."/>
            <person name="Benes V."/>
            <person name="Kopecky J."/>
        </authorList>
    </citation>
    <scope>NUCLEOTIDE SEQUENCE [LARGE SCALE GENOMIC DNA]</scope>
    <source>
        <strain evidence="5 6">15Tr583</strain>
    </source>
</reference>
<organism evidence="5 6">
    <name type="scientific">Trebonia kvetii</name>
    <dbReference type="NCBI Taxonomy" id="2480626"/>
    <lineage>
        <taxon>Bacteria</taxon>
        <taxon>Bacillati</taxon>
        <taxon>Actinomycetota</taxon>
        <taxon>Actinomycetes</taxon>
        <taxon>Streptosporangiales</taxon>
        <taxon>Treboniaceae</taxon>
        <taxon>Trebonia</taxon>
    </lineage>
</organism>
<dbReference type="GO" id="GO:0016887">
    <property type="term" value="F:ATP hydrolysis activity"/>
    <property type="evidence" value="ECO:0007669"/>
    <property type="project" value="InterPro"/>
</dbReference>
<comment type="caution">
    <text evidence="5">The sequence shown here is derived from an EMBL/GenBank/DDBJ whole genome shotgun (WGS) entry which is preliminary data.</text>
</comment>
<dbReference type="SUPFAM" id="SSF52540">
    <property type="entry name" value="P-loop containing nucleoside triphosphate hydrolases"/>
    <property type="match status" value="1"/>
</dbReference>
<keyword evidence="2" id="KW-0547">Nucleotide-binding</keyword>
<dbReference type="CDD" id="cd03230">
    <property type="entry name" value="ABC_DR_subfamily_A"/>
    <property type="match status" value="1"/>
</dbReference>
<dbReference type="PANTHER" id="PTHR42939">
    <property type="entry name" value="ABC TRANSPORTER ATP-BINDING PROTEIN ALBC-RELATED"/>
    <property type="match status" value="1"/>
</dbReference>
<dbReference type="OrthoDB" id="9804819at2"/>
<evidence type="ECO:0000259" key="4">
    <source>
        <dbReference type="PROSITE" id="PS50893"/>
    </source>
</evidence>
<dbReference type="AlphaFoldDB" id="A0A6P2C611"/>
<keyword evidence="6" id="KW-1185">Reference proteome</keyword>
<dbReference type="InterPro" id="IPR051782">
    <property type="entry name" value="ABC_Transporter_VariousFunc"/>
</dbReference>
<dbReference type="RefSeq" id="WP_145851461.1">
    <property type="nucleotide sequence ID" value="NZ_RPFW01000001.1"/>
</dbReference>
<keyword evidence="1" id="KW-0813">Transport</keyword>
<dbReference type="Pfam" id="PF00005">
    <property type="entry name" value="ABC_tran"/>
    <property type="match status" value="1"/>
</dbReference>
<evidence type="ECO:0000256" key="3">
    <source>
        <dbReference type="ARBA" id="ARBA00022840"/>
    </source>
</evidence>
<name>A0A6P2C611_9ACTN</name>
<dbReference type="PANTHER" id="PTHR42939:SF1">
    <property type="entry name" value="ABC TRANSPORTER ATP-BINDING PROTEIN ALBC-RELATED"/>
    <property type="match status" value="1"/>
</dbReference>
<evidence type="ECO:0000256" key="2">
    <source>
        <dbReference type="ARBA" id="ARBA00022741"/>
    </source>
</evidence>
<protein>
    <submittedName>
        <fullName evidence="5">ABC transporter ATP-binding protein</fullName>
    </submittedName>
</protein>
<dbReference type="EMBL" id="RPFW01000001">
    <property type="protein sequence ID" value="TVZ06708.1"/>
    <property type="molecule type" value="Genomic_DNA"/>
</dbReference>
<dbReference type="Gene3D" id="3.40.50.300">
    <property type="entry name" value="P-loop containing nucleotide triphosphate hydrolases"/>
    <property type="match status" value="1"/>
</dbReference>
<gene>
    <name evidence="5" type="ORF">EAS64_04885</name>
</gene>
<dbReference type="InterPro" id="IPR003439">
    <property type="entry name" value="ABC_transporter-like_ATP-bd"/>
</dbReference>